<accession>A0AA40HBM3</accession>
<dbReference type="CDD" id="cd03801">
    <property type="entry name" value="GT4_PimA-like"/>
    <property type="match status" value="1"/>
</dbReference>
<dbReference type="InterPro" id="IPR001296">
    <property type="entry name" value="Glyco_trans_1"/>
</dbReference>
<dbReference type="InterPro" id="IPR052622">
    <property type="entry name" value="Glycosyltransferase_G1"/>
</dbReference>
<dbReference type="EMBL" id="JAULJE010000023">
    <property type="protein sequence ID" value="KAK1328233.1"/>
    <property type="molecule type" value="Genomic_DNA"/>
</dbReference>
<comment type="caution">
    <text evidence="3">The sequence shown here is derived from an EMBL/GenBank/DDBJ whole genome shotgun (WGS) entry which is preliminary data.</text>
</comment>
<dbReference type="AlphaFoldDB" id="A0AA40HBM3"/>
<name>A0AA40HBM3_CNENI</name>
<organism evidence="3 4">
    <name type="scientific">Cnephaeus nilssonii</name>
    <name type="common">Northern bat</name>
    <name type="synonym">Eptesicus nilssonii</name>
    <dbReference type="NCBI Taxonomy" id="3371016"/>
    <lineage>
        <taxon>Eukaryota</taxon>
        <taxon>Metazoa</taxon>
        <taxon>Chordata</taxon>
        <taxon>Craniata</taxon>
        <taxon>Vertebrata</taxon>
        <taxon>Euteleostomi</taxon>
        <taxon>Mammalia</taxon>
        <taxon>Eutheria</taxon>
        <taxon>Laurasiatheria</taxon>
        <taxon>Chiroptera</taxon>
        <taxon>Yangochiroptera</taxon>
        <taxon>Vespertilionidae</taxon>
        <taxon>Cnephaeus</taxon>
    </lineage>
</organism>
<evidence type="ECO:0000313" key="4">
    <source>
        <dbReference type="Proteomes" id="UP001177744"/>
    </source>
</evidence>
<protein>
    <recommendedName>
        <fullName evidence="2">Glycosyl transferase family 1 domain-containing protein</fullName>
    </recommendedName>
</protein>
<sequence length="389" mass="42479">MRLLFLAVLRPHTGNSVTAQRVRDHLEAAGHVCLLRDAEDFAGPADVADLIRAEAVQAALALHLYRAGRLLQGHGLPFGVVFGGTDLNEDVHQGDKHRVMGTVLEEARFAVAFTEAMRAAACRQWPHAKGKICVQGQGIATAPNAAFRWGTFLQRAGIPQSADTLHVFLLICGLRPVKDPLYLVDAFAEWHQEEPSVYLVIVGPEVDPVFTREVKAKVERSAGVRLLPEMPQGDLHAAEKNCLALVNSSLSEGMSAAILEAMDLEVPVLARNIPGNAAVVQHGVTGLLFSDLRPGVPVAPPASGSGVGWTATLLGPLTRFSRFPPGQEFVQLARRLVRDPELGAELVARGREYVRTRHSWRAERDTYQRLVRTLEGDADRRPADRRPPF</sequence>
<dbReference type="Pfam" id="PF00534">
    <property type="entry name" value="Glycos_transf_1"/>
    <property type="match status" value="1"/>
</dbReference>
<feature type="domain" description="Glycosyl transferase family 1" evidence="2">
    <location>
        <begin position="164"/>
        <end position="290"/>
    </location>
</feature>
<dbReference type="PANTHER" id="PTHR46660">
    <property type="match status" value="1"/>
</dbReference>
<keyword evidence="1" id="KW-0808">Transferase</keyword>
<dbReference type="Proteomes" id="UP001177744">
    <property type="component" value="Unassembled WGS sequence"/>
</dbReference>
<gene>
    <name evidence="3" type="ORF">QTO34_011800</name>
</gene>
<evidence type="ECO:0000256" key="1">
    <source>
        <dbReference type="ARBA" id="ARBA00022676"/>
    </source>
</evidence>
<keyword evidence="4" id="KW-1185">Reference proteome</keyword>
<dbReference type="PANTHER" id="PTHR46660:SF2">
    <property type="entry name" value="GLYCOSYLTRANSFERASE 1 DOMAIN-CONTAINING PROTEIN 1"/>
    <property type="match status" value="1"/>
</dbReference>
<dbReference type="Gene3D" id="3.40.50.2000">
    <property type="entry name" value="Glycogen Phosphorylase B"/>
    <property type="match status" value="1"/>
</dbReference>
<evidence type="ECO:0000259" key="2">
    <source>
        <dbReference type="Pfam" id="PF00534"/>
    </source>
</evidence>
<evidence type="ECO:0000313" key="3">
    <source>
        <dbReference type="EMBL" id="KAK1328233.1"/>
    </source>
</evidence>
<dbReference type="GO" id="GO:0016757">
    <property type="term" value="F:glycosyltransferase activity"/>
    <property type="evidence" value="ECO:0007669"/>
    <property type="project" value="UniProtKB-KW"/>
</dbReference>
<proteinExistence type="predicted"/>
<reference evidence="3" key="1">
    <citation type="submission" date="2023-06" db="EMBL/GenBank/DDBJ databases">
        <title>Reference genome for the Northern bat (Eptesicus nilssonii), a most northern bat species.</title>
        <authorList>
            <person name="Laine V.N."/>
            <person name="Pulliainen A.T."/>
            <person name="Lilley T.M."/>
        </authorList>
    </citation>
    <scope>NUCLEOTIDE SEQUENCE</scope>
    <source>
        <strain evidence="3">BLF_Eptnil</strain>
        <tissue evidence="3">Kidney</tissue>
    </source>
</reference>
<keyword evidence="1" id="KW-0328">Glycosyltransferase</keyword>
<dbReference type="SUPFAM" id="SSF53756">
    <property type="entry name" value="UDP-Glycosyltransferase/glycogen phosphorylase"/>
    <property type="match status" value="1"/>
</dbReference>